<protein>
    <recommendedName>
        <fullName evidence="6">Ribosomal RNA small subunit methyltransferase H</fullName>
        <ecNumber evidence="6">2.1.1.199</ecNumber>
    </recommendedName>
    <alternativeName>
        <fullName evidence="6">16S rRNA m(4)C1402 methyltransferase</fullName>
    </alternativeName>
    <alternativeName>
        <fullName evidence="6">rRNA (cytosine-N(4)-)-methyltransferase RsmH</fullName>
    </alternativeName>
</protein>
<feature type="binding site" evidence="6">
    <location>
        <begin position="39"/>
        <end position="41"/>
    </location>
    <ligand>
        <name>S-adenosyl-L-methionine</name>
        <dbReference type="ChEBI" id="CHEBI:59789"/>
    </ligand>
</feature>
<dbReference type="GO" id="GO:0071424">
    <property type="term" value="F:rRNA (cytosine-N4-)-methyltransferase activity"/>
    <property type="evidence" value="ECO:0007669"/>
    <property type="project" value="UniProtKB-UniRule"/>
</dbReference>
<feature type="binding site" evidence="6">
    <location>
        <position position="86"/>
    </location>
    <ligand>
        <name>S-adenosyl-L-methionine</name>
        <dbReference type="ChEBI" id="CHEBI:59789"/>
    </ligand>
</feature>
<evidence type="ECO:0000313" key="8">
    <source>
        <dbReference type="EMBL" id="VUZ84164.1"/>
    </source>
</evidence>
<dbReference type="NCBIfam" id="TIGR00006">
    <property type="entry name" value="16S rRNA (cytosine(1402)-N(4))-methyltransferase RsmH"/>
    <property type="match status" value="1"/>
</dbReference>
<feature type="region of interest" description="Disordered" evidence="7">
    <location>
        <begin position="279"/>
        <end position="305"/>
    </location>
</feature>
<keyword evidence="3 6" id="KW-0489">Methyltransferase</keyword>
<dbReference type="GO" id="GO:0005737">
    <property type="term" value="C:cytoplasm"/>
    <property type="evidence" value="ECO:0007669"/>
    <property type="project" value="UniProtKB-SubCell"/>
</dbReference>
<organism evidence="8 9">
    <name type="scientific">Candidatus Methylomirabilis lanthanidiphila</name>
    <dbReference type="NCBI Taxonomy" id="2211376"/>
    <lineage>
        <taxon>Bacteria</taxon>
        <taxon>Candidatus Methylomirabilota</taxon>
        <taxon>Candidatus Methylomirabilia</taxon>
        <taxon>Candidatus Methylomirabilales</taxon>
        <taxon>Candidatus Methylomirabilaceae</taxon>
        <taxon>Candidatus Methylomirabilis</taxon>
    </lineage>
</organism>
<evidence type="ECO:0000256" key="2">
    <source>
        <dbReference type="ARBA" id="ARBA00022552"/>
    </source>
</evidence>
<keyword evidence="5 6" id="KW-0949">S-adenosyl-L-methionine</keyword>
<proteinExistence type="inferred from homology"/>
<feature type="binding site" evidence="6">
    <location>
        <position position="107"/>
    </location>
    <ligand>
        <name>S-adenosyl-L-methionine</name>
        <dbReference type="ChEBI" id="CHEBI:59789"/>
    </ligand>
</feature>
<dbReference type="PANTHER" id="PTHR11265:SF0">
    <property type="entry name" value="12S RRNA N4-METHYLCYTIDINE METHYLTRANSFERASE"/>
    <property type="match status" value="1"/>
</dbReference>
<feature type="binding site" evidence="6">
    <location>
        <position position="114"/>
    </location>
    <ligand>
        <name>S-adenosyl-L-methionine</name>
        <dbReference type="ChEBI" id="CHEBI:59789"/>
    </ligand>
</feature>
<dbReference type="InterPro" id="IPR002903">
    <property type="entry name" value="RsmH"/>
</dbReference>
<dbReference type="AlphaFoldDB" id="A0A564ZFV2"/>
<reference evidence="8 9" key="1">
    <citation type="submission" date="2019-07" db="EMBL/GenBank/DDBJ databases">
        <authorList>
            <person name="Cremers G."/>
        </authorList>
    </citation>
    <scope>NUCLEOTIDE SEQUENCE [LARGE SCALE GENOMIC DNA]</scope>
</reference>
<dbReference type="GO" id="GO:0070475">
    <property type="term" value="P:rRNA base methylation"/>
    <property type="evidence" value="ECO:0007669"/>
    <property type="project" value="UniProtKB-UniRule"/>
</dbReference>
<comment type="similarity">
    <text evidence="1 6">Belongs to the methyltransferase superfamily. RsmH family.</text>
</comment>
<accession>A0A564ZFV2</accession>
<dbReference type="Gene3D" id="1.10.150.170">
    <property type="entry name" value="Putative methyltransferase TM0872, insert domain"/>
    <property type="match status" value="1"/>
</dbReference>
<comment type="function">
    <text evidence="6">Specifically methylates the N4 position of cytidine in position 1402 (C1402) of 16S rRNA.</text>
</comment>
<evidence type="ECO:0000256" key="1">
    <source>
        <dbReference type="ARBA" id="ARBA00010396"/>
    </source>
</evidence>
<dbReference type="SUPFAM" id="SSF53335">
    <property type="entry name" value="S-adenosyl-L-methionine-dependent methyltransferases"/>
    <property type="match status" value="1"/>
</dbReference>
<keyword evidence="4 6" id="KW-0808">Transferase</keyword>
<dbReference type="SUPFAM" id="SSF81799">
    <property type="entry name" value="Putative methyltransferase TM0872, insert domain"/>
    <property type="match status" value="1"/>
</dbReference>
<evidence type="ECO:0000256" key="3">
    <source>
        <dbReference type="ARBA" id="ARBA00022603"/>
    </source>
</evidence>
<dbReference type="PIRSF" id="PIRSF004486">
    <property type="entry name" value="MraW"/>
    <property type="match status" value="1"/>
</dbReference>
<evidence type="ECO:0000256" key="7">
    <source>
        <dbReference type="SAM" id="MobiDB-lite"/>
    </source>
</evidence>
<dbReference type="Proteomes" id="UP000334340">
    <property type="component" value="Unassembled WGS sequence"/>
</dbReference>
<dbReference type="EMBL" id="CABIKM010000006">
    <property type="protein sequence ID" value="VUZ84164.1"/>
    <property type="molecule type" value="Genomic_DNA"/>
</dbReference>
<dbReference type="HAMAP" id="MF_01007">
    <property type="entry name" value="16SrRNA_methyltr_H"/>
    <property type="match status" value="1"/>
</dbReference>
<dbReference type="Gene3D" id="3.40.50.150">
    <property type="entry name" value="Vaccinia Virus protein VP39"/>
    <property type="match status" value="1"/>
</dbReference>
<feature type="binding site" evidence="6">
    <location>
        <position position="59"/>
    </location>
    <ligand>
        <name>S-adenosyl-L-methionine</name>
        <dbReference type="ChEBI" id="CHEBI:59789"/>
    </ligand>
</feature>
<dbReference type="PANTHER" id="PTHR11265">
    <property type="entry name" value="S-ADENOSYL-METHYLTRANSFERASE MRAW"/>
    <property type="match status" value="1"/>
</dbReference>
<keyword evidence="2 6" id="KW-0698">rRNA processing</keyword>
<evidence type="ECO:0000256" key="6">
    <source>
        <dbReference type="HAMAP-Rule" id="MF_01007"/>
    </source>
</evidence>
<gene>
    <name evidence="6" type="primary">rsmH</name>
    <name evidence="8" type="ORF">MELA_00530</name>
</gene>
<evidence type="ECO:0000256" key="5">
    <source>
        <dbReference type="ARBA" id="ARBA00022691"/>
    </source>
</evidence>
<comment type="catalytic activity">
    <reaction evidence="6">
        <text>cytidine(1402) in 16S rRNA + S-adenosyl-L-methionine = N(4)-methylcytidine(1402) in 16S rRNA + S-adenosyl-L-homocysteine + H(+)</text>
        <dbReference type="Rhea" id="RHEA:42928"/>
        <dbReference type="Rhea" id="RHEA-COMP:10286"/>
        <dbReference type="Rhea" id="RHEA-COMP:10287"/>
        <dbReference type="ChEBI" id="CHEBI:15378"/>
        <dbReference type="ChEBI" id="CHEBI:57856"/>
        <dbReference type="ChEBI" id="CHEBI:59789"/>
        <dbReference type="ChEBI" id="CHEBI:74506"/>
        <dbReference type="ChEBI" id="CHEBI:82748"/>
        <dbReference type="EC" id="2.1.1.199"/>
    </reaction>
</comment>
<sequence>MEGDVTIEGRHRPVLLEEALAILQPRTGGRYLDATVGLGGHAEAILAESAPAGRLFGIDRDAEALALARDRLGHFGGRVELVQGDFARLGAIAAESGWTPFDGILFDLGVSSFQLDNASRGFSFMRDGPLDMRMDRGGDERSAAELLARISERELVRLLQEYGEERWAKRIAARIVQERQTQMPTSTAQLARLVATAVPRRAWPRRIHVATRTFQALRIAVNNELVRLMRGLQEAVQWLTAGGRICVISFHSLEDRIVKEAFRGWARSEPPRVHLLTKRPVGPTEREIDANPRARSAKLRAAERR</sequence>
<dbReference type="EC" id="2.1.1.199" evidence="6"/>
<name>A0A564ZFV2_9BACT</name>
<dbReference type="Pfam" id="PF01795">
    <property type="entry name" value="Methyltransf_5"/>
    <property type="match status" value="1"/>
</dbReference>
<dbReference type="InterPro" id="IPR023397">
    <property type="entry name" value="SAM-dep_MeTrfase_MraW_recog"/>
</dbReference>
<keyword evidence="6" id="KW-0963">Cytoplasm</keyword>
<evidence type="ECO:0000256" key="4">
    <source>
        <dbReference type="ARBA" id="ARBA00022679"/>
    </source>
</evidence>
<comment type="subcellular location">
    <subcellularLocation>
        <location evidence="6">Cytoplasm</location>
    </subcellularLocation>
</comment>
<evidence type="ECO:0000313" key="9">
    <source>
        <dbReference type="Proteomes" id="UP000334340"/>
    </source>
</evidence>
<keyword evidence="9" id="KW-1185">Reference proteome</keyword>
<dbReference type="InterPro" id="IPR029063">
    <property type="entry name" value="SAM-dependent_MTases_sf"/>
</dbReference>